<organism evidence="1 2">
    <name type="scientific">Cajanus cajan</name>
    <name type="common">Pigeon pea</name>
    <name type="synonym">Cajanus indicus</name>
    <dbReference type="NCBI Taxonomy" id="3821"/>
    <lineage>
        <taxon>Eukaryota</taxon>
        <taxon>Viridiplantae</taxon>
        <taxon>Streptophyta</taxon>
        <taxon>Embryophyta</taxon>
        <taxon>Tracheophyta</taxon>
        <taxon>Spermatophyta</taxon>
        <taxon>Magnoliopsida</taxon>
        <taxon>eudicotyledons</taxon>
        <taxon>Gunneridae</taxon>
        <taxon>Pentapetalae</taxon>
        <taxon>rosids</taxon>
        <taxon>fabids</taxon>
        <taxon>Fabales</taxon>
        <taxon>Fabaceae</taxon>
        <taxon>Papilionoideae</taxon>
        <taxon>50 kb inversion clade</taxon>
        <taxon>NPAAA clade</taxon>
        <taxon>indigoferoid/millettioid clade</taxon>
        <taxon>Phaseoleae</taxon>
        <taxon>Cajanus</taxon>
    </lineage>
</organism>
<dbReference type="PANTHER" id="PTHR33116:SF78">
    <property type="entry name" value="OS12G0587133 PROTEIN"/>
    <property type="match status" value="1"/>
</dbReference>
<accession>A0A151SZY2</accession>
<dbReference type="AlphaFoldDB" id="A0A151SZY2"/>
<evidence type="ECO:0000313" key="2">
    <source>
        <dbReference type="Proteomes" id="UP000075243"/>
    </source>
</evidence>
<gene>
    <name evidence="1" type="ORF">KK1_022772</name>
</gene>
<sequence>FSPIIDKVQWQLASWKGRVLNRTGRVTLANLVLAAIPTYTMQLQWILQQTCDTLDQMMRHFIWSGTIQ</sequence>
<keyword evidence="2" id="KW-1185">Reference proteome</keyword>
<dbReference type="Proteomes" id="UP000075243">
    <property type="component" value="Chromosome 9"/>
</dbReference>
<name>A0A151SZY2_CAJCA</name>
<protein>
    <submittedName>
        <fullName evidence="1">Uncharacterized protein</fullName>
    </submittedName>
</protein>
<feature type="non-terminal residue" evidence="1">
    <location>
        <position position="1"/>
    </location>
</feature>
<proteinExistence type="predicted"/>
<dbReference type="EMBL" id="CM003611">
    <property type="protein sequence ID" value="KYP60370.1"/>
    <property type="molecule type" value="Genomic_DNA"/>
</dbReference>
<dbReference type="PANTHER" id="PTHR33116">
    <property type="entry name" value="REVERSE TRANSCRIPTASE ZINC-BINDING DOMAIN-CONTAINING PROTEIN-RELATED-RELATED"/>
    <property type="match status" value="1"/>
</dbReference>
<evidence type="ECO:0000313" key="1">
    <source>
        <dbReference type="EMBL" id="KYP60370.1"/>
    </source>
</evidence>
<dbReference type="Gramene" id="C.cajan_22118.t">
    <property type="protein sequence ID" value="C.cajan_22118.t.cds1"/>
    <property type="gene ID" value="C.cajan_22118"/>
</dbReference>
<reference evidence="1 2" key="1">
    <citation type="journal article" date="2012" name="Nat. Biotechnol.">
        <title>Draft genome sequence of pigeonpea (Cajanus cajan), an orphan legume crop of resource-poor farmers.</title>
        <authorList>
            <person name="Varshney R.K."/>
            <person name="Chen W."/>
            <person name="Li Y."/>
            <person name="Bharti A.K."/>
            <person name="Saxena R.K."/>
            <person name="Schlueter J.A."/>
            <person name="Donoghue M.T."/>
            <person name="Azam S."/>
            <person name="Fan G."/>
            <person name="Whaley A.M."/>
            <person name="Farmer A.D."/>
            <person name="Sheridan J."/>
            <person name="Iwata A."/>
            <person name="Tuteja R."/>
            <person name="Penmetsa R.V."/>
            <person name="Wu W."/>
            <person name="Upadhyaya H.D."/>
            <person name="Yang S.P."/>
            <person name="Shah T."/>
            <person name="Saxena K.B."/>
            <person name="Michael T."/>
            <person name="McCombie W.R."/>
            <person name="Yang B."/>
            <person name="Zhang G."/>
            <person name="Yang H."/>
            <person name="Wang J."/>
            <person name="Spillane C."/>
            <person name="Cook D.R."/>
            <person name="May G.D."/>
            <person name="Xu X."/>
            <person name="Jackson S.A."/>
        </authorList>
    </citation>
    <scope>NUCLEOTIDE SEQUENCE [LARGE SCALE GENOMIC DNA]</scope>
    <source>
        <strain evidence="2">cv. Asha</strain>
    </source>
</reference>